<evidence type="ECO:0000256" key="10">
    <source>
        <dbReference type="RuleBase" id="RU361115"/>
    </source>
</evidence>
<keyword evidence="8 10" id="KW-0472">Membrane</keyword>
<dbReference type="PANTHER" id="PTHR11157">
    <property type="entry name" value="FATTY ACID ACYL TRANSFERASE-RELATED"/>
    <property type="match status" value="1"/>
</dbReference>
<dbReference type="PhylomeDB" id="T1ILK2"/>
<dbReference type="GO" id="GO:0005789">
    <property type="term" value="C:endoplasmic reticulum membrane"/>
    <property type="evidence" value="ECO:0007669"/>
    <property type="project" value="TreeGrafter"/>
</dbReference>
<dbReference type="Proteomes" id="UP000014500">
    <property type="component" value="Unassembled WGS sequence"/>
</dbReference>
<comment type="similarity">
    <text evidence="10">Belongs to the ELO family.</text>
</comment>
<proteinExistence type="inferred from homology"/>
<feature type="transmembrane region" description="Helical" evidence="10">
    <location>
        <begin position="74"/>
        <end position="99"/>
    </location>
</feature>
<feature type="transmembrane region" description="Helical" evidence="10">
    <location>
        <begin position="44"/>
        <end position="62"/>
    </location>
</feature>
<dbReference type="HOGENOM" id="CLU_048483_0_1_1"/>
<keyword evidence="3 10" id="KW-0808">Transferase</keyword>
<dbReference type="GO" id="GO:0009922">
    <property type="term" value="F:fatty acid elongase activity"/>
    <property type="evidence" value="ECO:0007669"/>
    <property type="project" value="UniProtKB-EC"/>
</dbReference>
<reference evidence="11" key="2">
    <citation type="submission" date="2015-02" db="UniProtKB">
        <authorList>
            <consortium name="EnsemblMetazoa"/>
        </authorList>
    </citation>
    <scope>IDENTIFICATION</scope>
</reference>
<feature type="transmembrane region" description="Helical" evidence="10">
    <location>
        <begin position="119"/>
        <end position="142"/>
    </location>
</feature>
<evidence type="ECO:0000256" key="5">
    <source>
        <dbReference type="ARBA" id="ARBA00022832"/>
    </source>
</evidence>
<keyword evidence="9 10" id="KW-0275">Fatty acid biosynthesis</keyword>
<dbReference type="GO" id="GO:0034625">
    <property type="term" value="P:fatty acid elongation, monounsaturated fatty acid"/>
    <property type="evidence" value="ECO:0007669"/>
    <property type="project" value="TreeGrafter"/>
</dbReference>
<accession>T1ILK2</accession>
<protein>
    <recommendedName>
        <fullName evidence="10">Elongation of very long chain fatty acids protein</fullName>
        <ecNumber evidence="10">2.3.1.199</ecNumber>
    </recommendedName>
    <alternativeName>
        <fullName evidence="10">Very-long-chain 3-oxoacyl-CoA synthase</fullName>
    </alternativeName>
</protein>
<dbReference type="EnsemblMetazoa" id="SMAR001835-RA">
    <property type="protein sequence ID" value="SMAR001835-PA"/>
    <property type="gene ID" value="SMAR001835"/>
</dbReference>
<evidence type="ECO:0000256" key="9">
    <source>
        <dbReference type="ARBA" id="ARBA00023160"/>
    </source>
</evidence>
<keyword evidence="4 10" id="KW-0812">Transmembrane</keyword>
<dbReference type="GO" id="GO:0030148">
    <property type="term" value="P:sphingolipid biosynthetic process"/>
    <property type="evidence" value="ECO:0007669"/>
    <property type="project" value="TreeGrafter"/>
</dbReference>
<reference evidence="12" key="1">
    <citation type="submission" date="2011-05" db="EMBL/GenBank/DDBJ databases">
        <authorList>
            <person name="Richards S.R."/>
            <person name="Qu J."/>
            <person name="Jiang H."/>
            <person name="Jhangiani S.N."/>
            <person name="Agravi P."/>
            <person name="Goodspeed R."/>
            <person name="Gross S."/>
            <person name="Mandapat C."/>
            <person name="Jackson L."/>
            <person name="Mathew T."/>
            <person name="Pu L."/>
            <person name="Thornton R."/>
            <person name="Saada N."/>
            <person name="Wilczek-Boney K.B."/>
            <person name="Lee S."/>
            <person name="Kovar C."/>
            <person name="Wu Y."/>
            <person name="Scherer S.E."/>
            <person name="Worley K.C."/>
            <person name="Muzny D.M."/>
            <person name="Gibbs R."/>
        </authorList>
    </citation>
    <scope>NUCLEOTIDE SEQUENCE</scope>
    <source>
        <strain evidence="12">Brora</strain>
    </source>
</reference>
<dbReference type="EMBL" id="JH430842">
    <property type="status" value="NOT_ANNOTATED_CDS"/>
    <property type="molecule type" value="Genomic_DNA"/>
</dbReference>
<keyword evidence="2 10" id="KW-0444">Lipid biosynthesis</keyword>
<evidence type="ECO:0000256" key="2">
    <source>
        <dbReference type="ARBA" id="ARBA00022516"/>
    </source>
</evidence>
<name>T1ILK2_STRMM</name>
<feature type="transmembrane region" description="Helical" evidence="10">
    <location>
        <begin position="247"/>
        <end position="265"/>
    </location>
</feature>
<feature type="transmembrane region" description="Helical" evidence="10">
    <location>
        <begin position="212"/>
        <end position="235"/>
    </location>
</feature>
<sequence length="292" mass="34985">MKFQVYNWEKIINYFWLDFVKYFWEKRDKRMDSLPLMGSPLPTLYLMAGYTFVCLVVGPKLMQNRKPFEIRKAIVLFNVIMVFINLYMHWQMWTLAWAFDYSWLCQPLDRSSDPRSLKIASISYLYYICKYVDWIDTLFFILRKKFSHVSALHIYHHTFMPSCAWFGARFMPGGHGTFMCFLNTGVHVVMHTYYTLAAMGPKYQKYLWWKRYLTMFQLVQFLLIILHGGQVLFIYECGIDLPLEWGYYFGFQACIFIFLFGRFYIQTYTKPVSIEKNNAQIGMNNVTKIKSS</sequence>
<dbReference type="OMA" id="CIFIVHQ"/>
<dbReference type="GO" id="GO:0019367">
    <property type="term" value="P:fatty acid elongation, saturated fatty acid"/>
    <property type="evidence" value="ECO:0007669"/>
    <property type="project" value="TreeGrafter"/>
</dbReference>
<evidence type="ECO:0000313" key="12">
    <source>
        <dbReference type="Proteomes" id="UP000014500"/>
    </source>
</evidence>
<dbReference type="GO" id="GO:0042761">
    <property type="term" value="P:very long-chain fatty acid biosynthetic process"/>
    <property type="evidence" value="ECO:0007669"/>
    <property type="project" value="TreeGrafter"/>
</dbReference>
<organism evidence="11 12">
    <name type="scientific">Strigamia maritima</name>
    <name type="common">European centipede</name>
    <name type="synonym">Geophilus maritimus</name>
    <dbReference type="NCBI Taxonomy" id="126957"/>
    <lineage>
        <taxon>Eukaryota</taxon>
        <taxon>Metazoa</taxon>
        <taxon>Ecdysozoa</taxon>
        <taxon>Arthropoda</taxon>
        <taxon>Myriapoda</taxon>
        <taxon>Chilopoda</taxon>
        <taxon>Pleurostigmophora</taxon>
        <taxon>Geophilomorpha</taxon>
        <taxon>Linotaeniidae</taxon>
        <taxon>Strigamia</taxon>
    </lineage>
</organism>
<comment type="catalytic activity">
    <reaction evidence="10">
        <text>a very-long-chain acyl-CoA + malonyl-CoA + H(+) = a very-long-chain 3-oxoacyl-CoA + CO2 + CoA</text>
        <dbReference type="Rhea" id="RHEA:32727"/>
        <dbReference type="ChEBI" id="CHEBI:15378"/>
        <dbReference type="ChEBI" id="CHEBI:16526"/>
        <dbReference type="ChEBI" id="CHEBI:57287"/>
        <dbReference type="ChEBI" id="CHEBI:57384"/>
        <dbReference type="ChEBI" id="CHEBI:90725"/>
        <dbReference type="ChEBI" id="CHEBI:90736"/>
        <dbReference type="EC" id="2.3.1.199"/>
    </reaction>
</comment>
<dbReference type="eggNOG" id="KOG3071">
    <property type="taxonomic scope" value="Eukaryota"/>
</dbReference>
<keyword evidence="6 10" id="KW-1133">Transmembrane helix</keyword>
<evidence type="ECO:0000256" key="6">
    <source>
        <dbReference type="ARBA" id="ARBA00022989"/>
    </source>
</evidence>
<evidence type="ECO:0000256" key="8">
    <source>
        <dbReference type="ARBA" id="ARBA00023136"/>
    </source>
</evidence>
<evidence type="ECO:0000313" key="11">
    <source>
        <dbReference type="EnsemblMetazoa" id="SMAR001835-PA"/>
    </source>
</evidence>
<dbReference type="Pfam" id="PF01151">
    <property type="entry name" value="ELO"/>
    <property type="match status" value="1"/>
</dbReference>
<keyword evidence="5 10" id="KW-0276">Fatty acid metabolism</keyword>
<evidence type="ECO:0000256" key="7">
    <source>
        <dbReference type="ARBA" id="ARBA00023098"/>
    </source>
</evidence>
<dbReference type="GO" id="GO:0034626">
    <property type="term" value="P:fatty acid elongation, polyunsaturated fatty acid"/>
    <property type="evidence" value="ECO:0007669"/>
    <property type="project" value="TreeGrafter"/>
</dbReference>
<keyword evidence="12" id="KW-1185">Reference proteome</keyword>
<evidence type="ECO:0000256" key="3">
    <source>
        <dbReference type="ARBA" id="ARBA00022679"/>
    </source>
</evidence>
<evidence type="ECO:0000256" key="4">
    <source>
        <dbReference type="ARBA" id="ARBA00022692"/>
    </source>
</evidence>
<dbReference type="EC" id="2.3.1.199" evidence="10"/>
<dbReference type="STRING" id="126957.T1ILK2"/>
<comment type="subcellular location">
    <subcellularLocation>
        <location evidence="1">Membrane</location>
        <topology evidence="1">Multi-pass membrane protein</topology>
    </subcellularLocation>
</comment>
<keyword evidence="7 10" id="KW-0443">Lipid metabolism</keyword>
<evidence type="ECO:0000256" key="1">
    <source>
        <dbReference type="ARBA" id="ARBA00004141"/>
    </source>
</evidence>
<dbReference type="PANTHER" id="PTHR11157:SF69">
    <property type="entry name" value="ELONGATION OF VERY LONG CHAIN FATTY ACIDS PROTEIN 7"/>
    <property type="match status" value="1"/>
</dbReference>
<dbReference type="AlphaFoldDB" id="T1ILK2"/>
<dbReference type="InterPro" id="IPR002076">
    <property type="entry name" value="ELO_fam"/>
</dbReference>